<reference evidence="1 2" key="1">
    <citation type="submission" date="2017-06" db="EMBL/GenBank/DDBJ databases">
        <title>Genome sequencing of cyanobaciteial culture collection at National Institute for Environmental Studies (NIES).</title>
        <authorList>
            <person name="Hirose Y."/>
            <person name="Shimura Y."/>
            <person name="Fujisawa T."/>
            <person name="Nakamura Y."/>
            <person name="Kawachi M."/>
        </authorList>
    </citation>
    <scope>NUCLEOTIDE SEQUENCE [LARGE SCALE GENOMIC DNA]</scope>
    <source>
        <strain evidence="1 2">NIES-267</strain>
        <plasmid evidence="2">Plasmid2 dna</plasmid>
    </source>
</reference>
<geneLocation type="plasmid" evidence="2">
    <name>Plasmid2 dna</name>
</geneLocation>
<dbReference type="Proteomes" id="UP000218418">
    <property type="component" value="Plasmid plasmid2"/>
</dbReference>
<dbReference type="EMBL" id="AP018229">
    <property type="protein sequence ID" value="BAY87828.1"/>
    <property type="molecule type" value="Genomic_DNA"/>
</dbReference>
<protein>
    <submittedName>
        <fullName evidence="1">Uncharacterized protein</fullName>
    </submittedName>
</protein>
<proteinExistence type="predicted"/>
<keyword evidence="1" id="KW-0614">Plasmid</keyword>
<organism evidence="1 2">
    <name type="scientific">Calothrix parasitica NIES-267</name>
    <dbReference type="NCBI Taxonomy" id="1973488"/>
    <lineage>
        <taxon>Bacteria</taxon>
        <taxon>Bacillati</taxon>
        <taxon>Cyanobacteriota</taxon>
        <taxon>Cyanophyceae</taxon>
        <taxon>Nostocales</taxon>
        <taxon>Calotrichaceae</taxon>
        <taxon>Calothrix</taxon>
    </lineage>
</organism>
<evidence type="ECO:0000313" key="2">
    <source>
        <dbReference type="Proteomes" id="UP000218418"/>
    </source>
</evidence>
<gene>
    <name evidence="1" type="ORF">NIES267_73520</name>
</gene>
<accession>A0A1Z4M370</accession>
<sequence>MTNKNLYIAAKAYTEAENKYTSFAFTEITNEQLKMFTQNFKILKQSTNASRICVDSKQFNFVDMTNEAICKRSKEERELVEEIEHRIEYCPKPFIFITEKEYNRLNQLKTLNINNSEIQIHKDNFFMGFAYTYNSDRFINIVIYTNGINLQLLNNLIVPDSIDRTDLTEEAIADYKHLTNEQANFIKQNYTNQAYADDIQLLLIKAREVGFTITMSLEEEEGYSDELIIKREDKEVNFFSSFCTSDKYPNPSNLNFGNNVETALDILDKMLGWIKAAKKK</sequence>
<dbReference type="AlphaFoldDB" id="A0A1Z4M370"/>
<keyword evidence="2" id="KW-1185">Reference proteome</keyword>
<name>A0A1Z4M370_9CYAN</name>
<evidence type="ECO:0000313" key="1">
    <source>
        <dbReference type="EMBL" id="BAY87828.1"/>
    </source>
</evidence>